<dbReference type="AlphaFoldDB" id="A0A0G0JSK3"/>
<organism evidence="2 3">
    <name type="scientific">Candidatus Falkowbacteria bacterium GW2011_GWE1_38_31</name>
    <dbReference type="NCBI Taxonomy" id="1618638"/>
    <lineage>
        <taxon>Bacteria</taxon>
        <taxon>Candidatus Falkowiibacteriota</taxon>
    </lineage>
</organism>
<dbReference type="Proteomes" id="UP000034022">
    <property type="component" value="Unassembled WGS sequence"/>
</dbReference>
<dbReference type="EMBL" id="LBUU01000004">
    <property type="protein sequence ID" value="KKQ70533.1"/>
    <property type="molecule type" value="Genomic_DNA"/>
</dbReference>
<feature type="domain" description="Protein NO VEIN C-terminal" evidence="1">
    <location>
        <begin position="201"/>
        <end position="284"/>
    </location>
</feature>
<evidence type="ECO:0000313" key="3">
    <source>
        <dbReference type="Proteomes" id="UP000034022"/>
    </source>
</evidence>
<dbReference type="InterPro" id="IPR024975">
    <property type="entry name" value="NOV_C"/>
</dbReference>
<comment type="caution">
    <text evidence="2">The sequence shown here is derived from an EMBL/GenBank/DDBJ whole genome shotgun (WGS) entry which is preliminary data.</text>
</comment>
<sequence>MLKELSKYDNLGTPNYFWELFDQFKSRKGKWNVEGVEGYFKNRLINGRVVFDGCLPFLLYIKIIELEQGGGLCFDETFSKYLRSEEYICCKILERLFLELKYDPTFDEIFISENISYDIVYRYIQIKNSAFRLKYSNFKQLLIDFRLLFPHPDLKINKLIVNAKYRRFFDLLVLPEIKGRKIGLDNLHNQLEEKRLNGELAENYVLEFEKDRLGGSKNMEIEKISDYDVSAGYDIVSFESPESGIPNRFIEVKCYTGEPSFYWSRNEIDVARIKRDEYYIYLVDKNSLGVKGYSPITIRDPHKNVFNDKQWNKRAEKYFITMSK</sequence>
<evidence type="ECO:0000313" key="2">
    <source>
        <dbReference type="EMBL" id="KKQ70533.1"/>
    </source>
</evidence>
<accession>A0A0G0JSK3</accession>
<evidence type="ECO:0000259" key="1">
    <source>
        <dbReference type="Pfam" id="PF13020"/>
    </source>
</evidence>
<proteinExistence type="predicted"/>
<gene>
    <name evidence="2" type="ORF">US91_C0004G0018</name>
</gene>
<dbReference type="Pfam" id="PF13020">
    <property type="entry name" value="NOV_C"/>
    <property type="match status" value="1"/>
</dbReference>
<reference evidence="2 3" key="1">
    <citation type="journal article" date="2015" name="Nature">
        <title>rRNA introns, odd ribosomes, and small enigmatic genomes across a large radiation of phyla.</title>
        <authorList>
            <person name="Brown C.T."/>
            <person name="Hug L.A."/>
            <person name="Thomas B.C."/>
            <person name="Sharon I."/>
            <person name="Castelle C.J."/>
            <person name="Singh A."/>
            <person name="Wilkins M.J."/>
            <person name="Williams K.H."/>
            <person name="Banfield J.F."/>
        </authorList>
    </citation>
    <scope>NUCLEOTIDE SEQUENCE [LARGE SCALE GENOMIC DNA]</scope>
</reference>
<name>A0A0G0JSK3_9BACT</name>
<protein>
    <recommendedName>
        <fullName evidence="1">Protein NO VEIN C-terminal domain-containing protein</fullName>
    </recommendedName>
</protein>